<evidence type="ECO:0000313" key="1">
    <source>
        <dbReference type="EMBL" id="KAG9240759.1"/>
    </source>
</evidence>
<dbReference type="OrthoDB" id="3645574at2759"/>
<proteinExistence type="predicted"/>
<dbReference type="Proteomes" id="UP000887226">
    <property type="component" value="Unassembled WGS sequence"/>
</dbReference>
<evidence type="ECO:0000313" key="2">
    <source>
        <dbReference type="Proteomes" id="UP000887226"/>
    </source>
</evidence>
<keyword evidence="2" id="KW-1185">Reference proteome</keyword>
<dbReference type="AlphaFoldDB" id="A0A9P7YVV3"/>
<protein>
    <submittedName>
        <fullName evidence="1">Uncharacterized protein</fullName>
    </submittedName>
</protein>
<reference evidence="1" key="1">
    <citation type="journal article" date="2021" name="IMA Fungus">
        <title>Genomic characterization of three marine fungi, including Emericellopsis atlantica sp. nov. with signatures of a generalist lifestyle and marine biomass degradation.</title>
        <authorList>
            <person name="Hagestad O.C."/>
            <person name="Hou L."/>
            <person name="Andersen J.H."/>
            <person name="Hansen E.H."/>
            <person name="Altermark B."/>
            <person name="Li C."/>
            <person name="Kuhnert E."/>
            <person name="Cox R.J."/>
            <person name="Crous P.W."/>
            <person name="Spatafora J.W."/>
            <person name="Lail K."/>
            <person name="Amirebrahimi M."/>
            <person name="Lipzen A."/>
            <person name="Pangilinan J."/>
            <person name="Andreopoulos W."/>
            <person name="Hayes R.D."/>
            <person name="Ng V."/>
            <person name="Grigoriev I.V."/>
            <person name="Jackson S.A."/>
            <person name="Sutton T.D.S."/>
            <person name="Dobson A.D.W."/>
            <person name="Rama T."/>
        </authorList>
    </citation>
    <scope>NUCLEOTIDE SEQUENCE</scope>
    <source>
        <strain evidence="1">TRa3180A</strain>
    </source>
</reference>
<gene>
    <name evidence="1" type="ORF">BJ878DRAFT_524380</name>
</gene>
<name>A0A9P7YVV3_9HELO</name>
<feature type="non-terminal residue" evidence="1">
    <location>
        <position position="107"/>
    </location>
</feature>
<organism evidence="1 2">
    <name type="scientific">Calycina marina</name>
    <dbReference type="NCBI Taxonomy" id="1763456"/>
    <lineage>
        <taxon>Eukaryota</taxon>
        <taxon>Fungi</taxon>
        <taxon>Dikarya</taxon>
        <taxon>Ascomycota</taxon>
        <taxon>Pezizomycotina</taxon>
        <taxon>Leotiomycetes</taxon>
        <taxon>Helotiales</taxon>
        <taxon>Pezizellaceae</taxon>
        <taxon>Calycina</taxon>
    </lineage>
</organism>
<accession>A0A9P7YVV3</accession>
<comment type="caution">
    <text evidence="1">The sequence shown here is derived from an EMBL/GenBank/DDBJ whole genome shotgun (WGS) entry which is preliminary data.</text>
</comment>
<sequence>MYCSIILLKNDVVLRMISRNETYTAAESYIADVLTFHDDYLLSNPNAVMNMDDCVRQTASMTFLGALSHYYIQRDIRNGPLRLQLTDSHASNIFVDRDWNMTSLVDL</sequence>
<dbReference type="EMBL" id="MU254351">
    <property type="protein sequence ID" value="KAG9240759.1"/>
    <property type="molecule type" value="Genomic_DNA"/>
</dbReference>